<keyword evidence="3" id="KW-1185">Reference proteome</keyword>
<protein>
    <submittedName>
        <fullName evidence="4">LOW QUALITY PROTEIN: protein HAIKU1</fullName>
    </submittedName>
</protein>
<sequence length="235" mass="24938">MKAMENPNNHHRHHHLGVNQLGRTIKKIPAAPAHRPPPPPQARVYNISKNDFRYVVQQLTGTPTRDSSSSSSSAAAAAGAAIPPPSRHPRASLRLRRNRPPPLAPPSRPNPAPNPSTIADYISFIENSLLHSDGSRPTPPPGPPAFPSPRAGPLLPSPGSSALQSPSAFLNLVSPRSPYALLSPGIQQPAPLTPSFPLSPGFLRPRPPPPPPSPGFFPPSPSGLLPFASPKWNDL</sequence>
<evidence type="ECO:0000313" key="3">
    <source>
        <dbReference type="Proteomes" id="UP000504607"/>
    </source>
</evidence>
<reference evidence="4" key="1">
    <citation type="submission" date="2025-08" db="UniProtKB">
        <authorList>
            <consortium name="RefSeq"/>
        </authorList>
    </citation>
    <scope>IDENTIFICATION</scope>
</reference>
<feature type="compositionally biased region" description="Pro residues" evidence="1">
    <location>
        <begin position="137"/>
        <end position="147"/>
    </location>
</feature>
<feature type="region of interest" description="Disordered" evidence="1">
    <location>
        <begin position="60"/>
        <end position="118"/>
    </location>
</feature>
<feature type="region of interest" description="Disordered" evidence="1">
    <location>
        <begin position="130"/>
        <end position="165"/>
    </location>
</feature>
<evidence type="ECO:0000313" key="4">
    <source>
        <dbReference type="RefSeq" id="XP_029123424.1"/>
    </source>
</evidence>
<accession>A0A8N4F910</accession>
<dbReference type="InterPro" id="IPR008889">
    <property type="entry name" value="VQ"/>
</dbReference>
<gene>
    <name evidence="4" type="primary">LOC105055302</name>
</gene>
<dbReference type="PANTHER" id="PTHR33783">
    <property type="entry name" value="PROTEIN HAIKU1"/>
    <property type="match status" value="1"/>
</dbReference>
<dbReference type="Proteomes" id="UP000504607">
    <property type="component" value="Chromosome 12"/>
</dbReference>
<feature type="compositionally biased region" description="Low complexity" evidence="1">
    <location>
        <begin position="67"/>
        <end position="81"/>
    </location>
</feature>
<feature type="region of interest" description="Disordered" evidence="1">
    <location>
        <begin position="29"/>
        <end position="48"/>
    </location>
</feature>
<feature type="compositionally biased region" description="Low complexity" evidence="1">
    <location>
        <begin position="222"/>
        <end position="235"/>
    </location>
</feature>
<dbReference type="RefSeq" id="XP_029123424.1">
    <property type="nucleotide sequence ID" value="XM_029267591.1"/>
</dbReference>
<feature type="compositionally biased region" description="Basic residues" evidence="1">
    <location>
        <begin position="87"/>
        <end position="99"/>
    </location>
</feature>
<feature type="compositionally biased region" description="Pro residues" evidence="1">
    <location>
        <begin position="100"/>
        <end position="114"/>
    </location>
</feature>
<dbReference type="AlphaFoldDB" id="A0A8N4F910"/>
<dbReference type="OrthoDB" id="994598at2759"/>
<name>A0A8N4F910_ELAGV</name>
<feature type="region of interest" description="Disordered" evidence="1">
    <location>
        <begin position="180"/>
        <end position="235"/>
    </location>
</feature>
<evidence type="ECO:0000259" key="2">
    <source>
        <dbReference type="Pfam" id="PF05678"/>
    </source>
</evidence>
<proteinExistence type="predicted"/>
<dbReference type="PANTHER" id="PTHR33783:SF1">
    <property type="entry name" value="PROTEIN HAIKU1"/>
    <property type="match status" value="1"/>
</dbReference>
<dbReference type="InterPro" id="IPR039612">
    <property type="entry name" value="VQ_5/9/14"/>
</dbReference>
<organism evidence="3 4">
    <name type="scientific">Elaeis guineensis var. tenera</name>
    <name type="common">Oil palm</name>
    <dbReference type="NCBI Taxonomy" id="51953"/>
    <lineage>
        <taxon>Eukaryota</taxon>
        <taxon>Viridiplantae</taxon>
        <taxon>Streptophyta</taxon>
        <taxon>Embryophyta</taxon>
        <taxon>Tracheophyta</taxon>
        <taxon>Spermatophyta</taxon>
        <taxon>Magnoliopsida</taxon>
        <taxon>Liliopsida</taxon>
        <taxon>Arecaceae</taxon>
        <taxon>Arecoideae</taxon>
        <taxon>Cocoseae</taxon>
        <taxon>Elaeidinae</taxon>
        <taxon>Elaeis</taxon>
    </lineage>
</organism>
<dbReference type="Pfam" id="PF05678">
    <property type="entry name" value="VQ"/>
    <property type="match status" value="1"/>
</dbReference>
<feature type="compositionally biased region" description="Pro residues" evidence="1">
    <location>
        <begin position="205"/>
        <end position="221"/>
    </location>
</feature>
<feature type="domain" description="VQ" evidence="2">
    <location>
        <begin position="40"/>
        <end position="63"/>
    </location>
</feature>
<evidence type="ECO:0000256" key="1">
    <source>
        <dbReference type="SAM" id="MobiDB-lite"/>
    </source>
</evidence>